<comment type="caution">
    <text evidence="1">The sequence shown here is derived from an EMBL/GenBank/DDBJ whole genome shotgun (WGS) entry which is preliminary data.</text>
</comment>
<sequence>MCICDCSDKWWITQVILIYYVEDFNDETFINHCQGAMNTFLDHDQLTREATVPALTAPLYRVIYFLVTKSNRVSVRALSPRLRQIVICDREILMKGTAKEMRCFSLLSAVLEGSMTGYLTIERMAQVTIVFKSSWTTASLRQ</sequence>
<dbReference type="AlphaFoldDB" id="A0AAV4NSL9"/>
<organism evidence="1 2">
    <name type="scientific">Caerostris extrusa</name>
    <name type="common">Bark spider</name>
    <name type="synonym">Caerostris bankana</name>
    <dbReference type="NCBI Taxonomy" id="172846"/>
    <lineage>
        <taxon>Eukaryota</taxon>
        <taxon>Metazoa</taxon>
        <taxon>Ecdysozoa</taxon>
        <taxon>Arthropoda</taxon>
        <taxon>Chelicerata</taxon>
        <taxon>Arachnida</taxon>
        <taxon>Araneae</taxon>
        <taxon>Araneomorphae</taxon>
        <taxon>Entelegynae</taxon>
        <taxon>Araneoidea</taxon>
        <taxon>Araneidae</taxon>
        <taxon>Caerostris</taxon>
    </lineage>
</organism>
<evidence type="ECO:0000313" key="1">
    <source>
        <dbReference type="EMBL" id="GIX86651.1"/>
    </source>
</evidence>
<evidence type="ECO:0000313" key="2">
    <source>
        <dbReference type="Proteomes" id="UP001054945"/>
    </source>
</evidence>
<dbReference type="EMBL" id="BPLR01021159">
    <property type="protein sequence ID" value="GIX86651.1"/>
    <property type="molecule type" value="Genomic_DNA"/>
</dbReference>
<gene>
    <name evidence="1" type="ORF">CEXT_176281</name>
</gene>
<accession>A0AAV4NSL9</accession>
<protein>
    <submittedName>
        <fullName evidence="1">Uncharacterized protein</fullName>
    </submittedName>
</protein>
<name>A0AAV4NSL9_CAEEX</name>
<reference evidence="1 2" key="1">
    <citation type="submission" date="2021-06" db="EMBL/GenBank/DDBJ databases">
        <title>Caerostris extrusa draft genome.</title>
        <authorList>
            <person name="Kono N."/>
            <person name="Arakawa K."/>
        </authorList>
    </citation>
    <scope>NUCLEOTIDE SEQUENCE [LARGE SCALE GENOMIC DNA]</scope>
</reference>
<proteinExistence type="predicted"/>
<dbReference type="Proteomes" id="UP001054945">
    <property type="component" value="Unassembled WGS sequence"/>
</dbReference>
<keyword evidence="2" id="KW-1185">Reference proteome</keyword>